<keyword evidence="7" id="KW-0695">RNA-directed DNA polymerase</keyword>
<dbReference type="InterPro" id="IPR000477">
    <property type="entry name" value="RT_dom"/>
</dbReference>
<evidence type="ECO:0000256" key="2">
    <source>
        <dbReference type="ARBA" id="ARBA00022679"/>
    </source>
</evidence>
<dbReference type="GO" id="GO:0008233">
    <property type="term" value="F:peptidase activity"/>
    <property type="evidence" value="ECO:0007669"/>
    <property type="project" value="UniProtKB-KW"/>
</dbReference>
<evidence type="ECO:0000256" key="4">
    <source>
        <dbReference type="ARBA" id="ARBA00022722"/>
    </source>
</evidence>
<evidence type="ECO:0000256" key="7">
    <source>
        <dbReference type="ARBA" id="ARBA00022918"/>
    </source>
</evidence>
<protein>
    <submittedName>
        <fullName evidence="9">Transposon Ty3-I Gag-Pol polyprotein</fullName>
    </submittedName>
</protein>
<name>A0A9P6KXK0_9MICR</name>
<reference evidence="9 10" key="1">
    <citation type="journal article" date="2020" name="Genome Biol. Evol.">
        <title>Comparative genomics of strictly vertically transmitted, feminizing microsporidia endosymbionts of amphipod crustaceans.</title>
        <authorList>
            <person name="Cormier A."/>
            <person name="Chebbi M.A."/>
            <person name="Giraud I."/>
            <person name="Wattier R."/>
            <person name="Teixeira M."/>
            <person name="Gilbert C."/>
            <person name="Rigaud T."/>
            <person name="Cordaux R."/>
        </authorList>
    </citation>
    <scope>NUCLEOTIDE SEQUENCE [LARGE SCALE GENOMIC DNA]</scope>
    <source>
        <strain evidence="9 10">Ou3-Ou53</strain>
    </source>
</reference>
<evidence type="ECO:0000256" key="3">
    <source>
        <dbReference type="ARBA" id="ARBA00022695"/>
    </source>
</evidence>
<dbReference type="Gene3D" id="3.10.10.10">
    <property type="entry name" value="HIV Type 1 Reverse Transcriptase, subunit A, domain 1"/>
    <property type="match status" value="1"/>
</dbReference>
<sequence length="174" mass="20226">MEIQKNLRLGIIKQSKSPWCSRIVPVSKPDGSLRMCIDYRPLNQVTVKDKYPLPRIDEILDGLSKAEVFTTLDATSGYYQLAMEENDKQKTAFAWKSGLYEWERMPFGLCNASATFQRTMDQVFLKERDRFVLVYLDDIIVYSNNKDDHQKHLEIVIGRLRAAGMSLNRNKCHF</sequence>
<dbReference type="CDD" id="cd01647">
    <property type="entry name" value="RT_LTR"/>
    <property type="match status" value="1"/>
</dbReference>
<dbReference type="SUPFAM" id="SSF56672">
    <property type="entry name" value="DNA/RNA polymerases"/>
    <property type="match status" value="1"/>
</dbReference>
<dbReference type="Proteomes" id="UP000740883">
    <property type="component" value="Unassembled WGS sequence"/>
</dbReference>
<gene>
    <name evidence="9" type="primary">TY3B-I_15</name>
    <name evidence="9" type="ORF">NGRA_3041</name>
</gene>
<keyword evidence="5" id="KW-0255">Endonuclease</keyword>
<evidence type="ECO:0000256" key="1">
    <source>
        <dbReference type="ARBA" id="ARBA00022670"/>
    </source>
</evidence>
<comment type="caution">
    <text evidence="9">The sequence shown here is derived from an EMBL/GenBank/DDBJ whole genome shotgun (WGS) entry which is preliminary data.</text>
</comment>
<dbReference type="PROSITE" id="PS50878">
    <property type="entry name" value="RT_POL"/>
    <property type="match status" value="1"/>
</dbReference>
<organism evidence="9 10">
    <name type="scientific">Nosema granulosis</name>
    <dbReference type="NCBI Taxonomy" id="83296"/>
    <lineage>
        <taxon>Eukaryota</taxon>
        <taxon>Fungi</taxon>
        <taxon>Fungi incertae sedis</taxon>
        <taxon>Microsporidia</taxon>
        <taxon>Nosematidae</taxon>
        <taxon>Nosema</taxon>
    </lineage>
</organism>
<keyword evidence="4" id="KW-0540">Nuclease</keyword>
<dbReference type="OrthoDB" id="2193921at2759"/>
<dbReference type="InterPro" id="IPR053134">
    <property type="entry name" value="RNA-dir_DNA_polymerase"/>
</dbReference>
<dbReference type="GO" id="GO:0004519">
    <property type="term" value="F:endonuclease activity"/>
    <property type="evidence" value="ECO:0007669"/>
    <property type="project" value="UniProtKB-KW"/>
</dbReference>
<keyword evidence="6" id="KW-0378">Hydrolase</keyword>
<proteinExistence type="predicted"/>
<keyword evidence="10" id="KW-1185">Reference proteome</keyword>
<dbReference type="InterPro" id="IPR043128">
    <property type="entry name" value="Rev_trsase/Diguanyl_cyclase"/>
</dbReference>
<evidence type="ECO:0000313" key="9">
    <source>
        <dbReference type="EMBL" id="KAF9760727.1"/>
    </source>
</evidence>
<dbReference type="EMBL" id="SBJO01000535">
    <property type="protein sequence ID" value="KAF9760727.1"/>
    <property type="molecule type" value="Genomic_DNA"/>
</dbReference>
<evidence type="ECO:0000256" key="5">
    <source>
        <dbReference type="ARBA" id="ARBA00022759"/>
    </source>
</evidence>
<dbReference type="Gene3D" id="3.30.70.270">
    <property type="match status" value="1"/>
</dbReference>
<evidence type="ECO:0000259" key="8">
    <source>
        <dbReference type="PROSITE" id="PS50878"/>
    </source>
</evidence>
<accession>A0A9P6KXK0</accession>
<evidence type="ECO:0000313" key="10">
    <source>
        <dbReference type="Proteomes" id="UP000740883"/>
    </source>
</evidence>
<feature type="domain" description="Reverse transcriptase" evidence="8">
    <location>
        <begin position="7"/>
        <end position="174"/>
    </location>
</feature>
<dbReference type="GO" id="GO:0003964">
    <property type="term" value="F:RNA-directed DNA polymerase activity"/>
    <property type="evidence" value="ECO:0007669"/>
    <property type="project" value="UniProtKB-KW"/>
</dbReference>
<dbReference type="AlphaFoldDB" id="A0A9P6KXK0"/>
<keyword evidence="2" id="KW-0808">Transferase</keyword>
<evidence type="ECO:0000256" key="6">
    <source>
        <dbReference type="ARBA" id="ARBA00022801"/>
    </source>
</evidence>
<dbReference type="FunFam" id="3.10.10.10:FF:000007">
    <property type="entry name" value="Retrovirus-related Pol polyprotein from transposon 17.6-like Protein"/>
    <property type="match status" value="1"/>
</dbReference>
<dbReference type="Pfam" id="PF00078">
    <property type="entry name" value="RVT_1"/>
    <property type="match status" value="1"/>
</dbReference>
<dbReference type="GO" id="GO:0006508">
    <property type="term" value="P:proteolysis"/>
    <property type="evidence" value="ECO:0007669"/>
    <property type="project" value="UniProtKB-KW"/>
</dbReference>
<dbReference type="PANTHER" id="PTHR24559:SF444">
    <property type="entry name" value="REVERSE TRANSCRIPTASE DOMAIN-CONTAINING PROTEIN"/>
    <property type="match status" value="1"/>
</dbReference>
<keyword evidence="3" id="KW-0548">Nucleotidyltransferase</keyword>
<dbReference type="PANTHER" id="PTHR24559">
    <property type="entry name" value="TRANSPOSON TY3-I GAG-POL POLYPROTEIN"/>
    <property type="match status" value="1"/>
</dbReference>
<keyword evidence="1" id="KW-0645">Protease</keyword>
<dbReference type="InterPro" id="IPR043502">
    <property type="entry name" value="DNA/RNA_pol_sf"/>
</dbReference>